<dbReference type="EMBL" id="BARU01009623">
    <property type="protein sequence ID" value="GAH39486.1"/>
    <property type="molecule type" value="Genomic_DNA"/>
</dbReference>
<evidence type="ECO:0000313" key="1">
    <source>
        <dbReference type="EMBL" id="GAH39486.1"/>
    </source>
</evidence>
<gene>
    <name evidence="1" type="ORF">S03H2_18541</name>
</gene>
<reference evidence="1" key="1">
    <citation type="journal article" date="2014" name="Front. Microbiol.">
        <title>High frequency of phylogenetically diverse reductive dehalogenase-homologous genes in deep subseafloor sedimentary metagenomes.</title>
        <authorList>
            <person name="Kawai M."/>
            <person name="Futagami T."/>
            <person name="Toyoda A."/>
            <person name="Takaki Y."/>
            <person name="Nishi S."/>
            <person name="Hori S."/>
            <person name="Arai W."/>
            <person name="Tsubouchi T."/>
            <person name="Morono Y."/>
            <person name="Uchiyama I."/>
            <person name="Ito T."/>
            <person name="Fujiyama A."/>
            <person name="Inagaki F."/>
            <person name="Takami H."/>
        </authorList>
    </citation>
    <scope>NUCLEOTIDE SEQUENCE</scope>
    <source>
        <strain evidence="1">Expedition CK06-06</strain>
    </source>
</reference>
<comment type="caution">
    <text evidence="1">The sequence shown here is derived from an EMBL/GenBank/DDBJ whole genome shotgun (WGS) entry which is preliminary data.</text>
</comment>
<feature type="non-terminal residue" evidence="1">
    <location>
        <position position="87"/>
    </location>
</feature>
<sequence>MTVGTLAAHRAMVLRDNWYSHRWFDAVGHGVTKYIQEFATLDSDDTTGDCTEFELTITEAGGGGDTTHVITDHDGGALLITTDNGNN</sequence>
<organism evidence="1">
    <name type="scientific">marine sediment metagenome</name>
    <dbReference type="NCBI Taxonomy" id="412755"/>
    <lineage>
        <taxon>unclassified sequences</taxon>
        <taxon>metagenomes</taxon>
        <taxon>ecological metagenomes</taxon>
    </lineage>
</organism>
<protein>
    <submittedName>
        <fullName evidence="1">Uncharacterized protein</fullName>
    </submittedName>
</protein>
<accession>X1F1L1</accession>
<proteinExistence type="predicted"/>
<dbReference type="AlphaFoldDB" id="X1F1L1"/>
<name>X1F1L1_9ZZZZ</name>